<proteinExistence type="inferred from homology"/>
<keyword evidence="8 19" id="KW-0812">Transmembrane</keyword>
<keyword evidence="6" id="KW-0813">Transport</keyword>
<name>A0A4Y5QD92_9ACAR</name>
<reference evidence="21" key="1">
    <citation type="journal article" date="2019" name="Int. J. Acarology">
        <title>The complete mitochondrial genome of Blattisocius keegani Fox (Acari: Mesostigmata) and the related phylogenetic analyses.</title>
        <authorList>
            <person name="Wu L."/>
            <person name="Cheng S."/>
            <person name="Guo L."/>
            <person name="Mo W."/>
            <person name="Xia B."/>
            <person name="Zou Z."/>
        </authorList>
    </citation>
    <scope>NUCLEOTIDE SEQUENCE</scope>
</reference>
<evidence type="ECO:0000256" key="8">
    <source>
        <dbReference type="ARBA" id="ARBA00022692"/>
    </source>
</evidence>
<comment type="similarity">
    <text evidence="3">Belongs to the complex I subunit 2 family.</text>
</comment>
<dbReference type="PANTHER" id="PTHR46552:SF1">
    <property type="entry name" value="NADH-UBIQUINONE OXIDOREDUCTASE CHAIN 2"/>
    <property type="match status" value="1"/>
</dbReference>
<feature type="transmembrane region" description="Helical" evidence="19">
    <location>
        <begin position="189"/>
        <end position="207"/>
    </location>
</feature>
<protein>
    <recommendedName>
        <fullName evidence="5">NADH-ubiquinone oxidoreductase chain 2</fullName>
        <ecNumber evidence="4">7.1.1.2</ecNumber>
    </recommendedName>
    <alternativeName>
        <fullName evidence="17">NADH dehydrogenase subunit 2</fullName>
    </alternativeName>
</protein>
<evidence type="ECO:0000256" key="12">
    <source>
        <dbReference type="ARBA" id="ARBA00022989"/>
    </source>
</evidence>
<keyword evidence="10" id="KW-1278">Translocase</keyword>
<evidence type="ECO:0000256" key="16">
    <source>
        <dbReference type="ARBA" id="ARBA00023136"/>
    </source>
</evidence>
<feature type="transmembrane region" description="Helical" evidence="19">
    <location>
        <begin position="297"/>
        <end position="318"/>
    </location>
</feature>
<evidence type="ECO:0000256" key="2">
    <source>
        <dbReference type="ARBA" id="ARBA00004448"/>
    </source>
</evidence>
<dbReference type="AlphaFoldDB" id="A0A4Y5QD92"/>
<evidence type="ECO:0000256" key="19">
    <source>
        <dbReference type="SAM" id="Phobius"/>
    </source>
</evidence>
<evidence type="ECO:0000256" key="9">
    <source>
        <dbReference type="ARBA" id="ARBA00022792"/>
    </source>
</evidence>
<dbReference type="InterPro" id="IPR001750">
    <property type="entry name" value="ND/Mrp_TM"/>
</dbReference>
<evidence type="ECO:0000256" key="17">
    <source>
        <dbReference type="ARBA" id="ARBA00031028"/>
    </source>
</evidence>
<feature type="transmembrane region" description="Helical" evidence="19">
    <location>
        <begin position="60"/>
        <end position="78"/>
    </location>
</feature>
<gene>
    <name evidence="21" type="primary">ND2</name>
</gene>
<sequence length="322" mass="38457">MKLSLIKLFSLLLNINSLILSTMSSSMFMIWMTLEMNLMSFIPLMKILNISTSNSMMKYFIIQALSSSMLLLSIILNSKDNFNILMLSFISLWLKLGMFPFQSWFFNISLYLTWNLWLMLNTSQKIISLWSMNFFLVPQNQMMTFIIMNALYSTIEIFNQNSIRWMINASSLNHMSWLLTLPSFSSNMWMIYMTIYIILMMMLNSFLKLNNMLSMYSSLNFKNFKNNLMLMILMINFMGMPPMIGFLMKLLVLKTNKMVYVNMSLMMMTITHCYMYLNMCKQMMISMSMKTYINQMYNNYMMTIFYSMTIFYMSYYILLNYK</sequence>
<geneLocation type="mitochondrion" evidence="21"/>
<organism evidence="21">
    <name type="scientific">Blattisocius keegani</name>
    <dbReference type="NCBI Taxonomy" id="2337216"/>
    <lineage>
        <taxon>Eukaryota</taxon>
        <taxon>Metazoa</taxon>
        <taxon>Ecdysozoa</taxon>
        <taxon>Arthropoda</taxon>
        <taxon>Chelicerata</taxon>
        <taxon>Arachnida</taxon>
        <taxon>Acari</taxon>
        <taxon>Parasitiformes</taxon>
        <taxon>Mesostigmata</taxon>
        <taxon>Gamasina</taxon>
        <taxon>Phytoseioidea</taxon>
        <taxon>Blattisociidae</taxon>
        <taxon>Blattisocius</taxon>
    </lineage>
</organism>
<evidence type="ECO:0000256" key="10">
    <source>
        <dbReference type="ARBA" id="ARBA00022967"/>
    </source>
</evidence>
<dbReference type="EMBL" id="MH120211">
    <property type="protein sequence ID" value="QCX29665.1"/>
    <property type="molecule type" value="Genomic_DNA"/>
</dbReference>
<keyword evidence="7" id="KW-0679">Respiratory chain</keyword>
<feature type="transmembrane region" description="Helical" evidence="19">
    <location>
        <begin position="258"/>
        <end position="277"/>
    </location>
</feature>
<evidence type="ECO:0000256" key="4">
    <source>
        <dbReference type="ARBA" id="ARBA00012944"/>
    </source>
</evidence>
<comment type="function">
    <text evidence="1">Core subunit of the mitochondrial membrane respiratory chain NADH dehydrogenase (Complex I) that is believed to belong to the minimal assembly required for catalysis. Complex I functions in the transfer of electrons from NADH to the respiratory chain. The immediate electron acceptor for the enzyme is believed to be ubiquinone.</text>
</comment>
<evidence type="ECO:0000256" key="18">
    <source>
        <dbReference type="ARBA" id="ARBA00049551"/>
    </source>
</evidence>
<keyword evidence="15 21" id="KW-0496">Mitochondrion</keyword>
<dbReference type="GO" id="GO:0008137">
    <property type="term" value="F:NADH dehydrogenase (ubiquinone) activity"/>
    <property type="evidence" value="ECO:0007669"/>
    <property type="project" value="UniProtKB-EC"/>
</dbReference>
<evidence type="ECO:0000256" key="5">
    <source>
        <dbReference type="ARBA" id="ARBA00021008"/>
    </source>
</evidence>
<evidence type="ECO:0000256" key="7">
    <source>
        <dbReference type="ARBA" id="ARBA00022660"/>
    </source>
</evidence>
<evidence type="ECO:0000256" key="6">
    <source>
        <dbReference type="ARBA" id="ARBA00022448"/>
    </source>
</evidence>
<feature type="domain" description="NADH:quinone oxidoreductase/Mrp antiporter transmembrane" evidence="20">
    <location>
        <begin position="78"/>
        <end position="270"/>
    </location>
</feature>
<dbReference type="PANTHER" id="PTHR46552">
    <property type="entry name" value="NADH-UBIQUINONE OXIDOREDUCTASE CHAIN 2"/>
    <property type="match status" value="1"/>
</dbReference>
<dbReference type="InterPro" id="IPR050175">
    <property type="entry name" value="Complex_I_Subunit_2"/>
</dbReference>
<dbReference type="GO" id="GO:0005743">
    <property type="term" value="C:mitochondrial inner membrane"/>
    <property type="evidence" value="ECO:0007669"/>
    <property type="project" value="UniProtKB-SubCell"/>
</dbReference>
<evidence type="ECO:0000256" key="14">
    <source>
        <dbReference type="ARBA" id="ARBA00023075"/>
    </source>
</evidence>
<keyword evidence="14" id="KW-0830">Ubiquinone</keyword>
<dbReference type="GO" id="GO:0006120">
    <property type="term" value="P:mitochondrial electron transport, NADH to ubiquinone"/>
    <property type="evidence" value="ECO:0007669"/>
    <property type="project" value="TreeGrafter"/>
</dbReference>
<dbReference type="EC" id="7.1.1.2" evidence="4"/>
<evidence type="ECO:0000256" key="15">
    <source>
        <dbReference type="ARBA" id="ARBA00023128"/>
    </source>
</evidence>
<comment type="subcellular location">
    <subcellularLocation>
        <location evidence="2">Mitochondrion inner membrane</location>
        <topology evidence="2">Multi-pass membrane protein</topology>
    </subcellularLocation>
</comment>
<evidence type="ECO:0000256" key="13">
    <source>
        <dbReference type="ARBA" id="ARBA00023027"/>
    </source>
</evidence>
<accession>A0A4Y5QD92</accession>
<keyword evidence="16 19" id="KW-0472">Membrane</keyword>
<evidence type="ECO:0000256" key="3">
    <source>
        <dbReference type="ARBA" id="ARBA00007012"/>
    </source>
</evidence>
<keyword evidence="13" id="KW-0520">NAD</keyword>
<evidence type="ECO:0000259" key="20">
    <source>
        <dbReference type="Pfam" id="PF00361"/>
    </source>
</evidence>
<keyword evidence="12 19" id="KW-1133">Transmembrane helix</keyword>
<keyword evidence="9" id="KW-0999">Mitochondrion inner membrane</keyword>
<evidence type="ECO:0000256" key="1">
    <source>
        <dbReference type="ARBA" id="ARBA00003257"/>
    </source>
</evidence>
<dbReference type="Pfam" id="PF00361">
    <property type="entry name" value="Proton_antipo_M"/>
    <property type="match status" value="2"/>
</dbReference>
<comment type="catalytic activity">
    <reaction evidence="18">
        <text>a ubiquinone + NADH + 5 H(+)(in) = a ubiquinol + NAD(+) + 4 H(+)(out)</text>
        <dbReference type="Rhea" id="RHEA:29091"/>
        <dbReference type="Rhea" id="RHEA-COMP:9565"/>
        <dbReference type="Rhea" id="RHEA-COMP:9566"/>
        <dbReference type="ChEBI" id="CHEBI:15378"/>
        <dbReference type="ChEBI" id="CHEBI:16389"/>
        <dbReference type="ChEBI" id="CHEBI:17976"/>
        <dbReference type="ChEBI" id="CHEBI:57540"/>
        <dbReference type="ChEBI" id="CHEBI:57945"/>
        <dbReference type="EC" id="7.1.1.2"/>
    </reaction>
</comment>
<keyword evidence="11" id="KW-0249">Electron transport</keyword>
<feature type="domain" description="NADH:quinone oxidoreductase/Mrp antiporter transmembrane" evidence="20">
    <location>
        <begin position="24"/>
        <end position="76"/>
    </location>
</feature>
<feature type="transmembrane region" description="Helical" evidence="19">
    <location>
        <begin position="228"/>
        <end position="252"/>
    </location>
</feature>
<evidence type="ECO:0000313" key="21">
    <source>
        <dbReference type="EMBL" id="QCX29665.1"/>
    </source>
</evidence>
<evidence type="ECO:0000256" key="11">
    <source>
        <dbReference type="ARBA" id="ARBA00022982"/>
    </source>
</evidence>